<comment type="caution">
    <text evidence="1">The sequence shown here is derived from an EMBL/GenBank/DDBJ whole genome shotgun (WGS) entry which is preliminary data.</text>
</comment>
<name>A0A845T2W7_9FIRM</name>
<dbReference type="Proteomes" id="UP000462501">
    <property type="component" value="Unassembled WGS sequence"/>
</dbReference>
<evidence type="ECO:0000313" key="2">
    <source>
        <dbReference type="Proteomes" id="UP000462501"/>
    </source>
</evidence>
<evidence type="ECO:0000313" key="1">
    <source>
        <dbReference type="EMBL" id="NDO40467.1"/>
    </source>
</evidence>
<dbReference type="EMBL" id="VIQT01000021">
    <property type="protein sequence ID" value="NDO40467.1"/>
    <property type="molecule type" value="Genomic_DNA"/>
</dbReference>
<gene>
    <name evidence="1" type="ORF">FMM72_14770</name>
</gene>
<proteinExistence type="predicted"/>
<reference evidence="1 2" key="1">
    <citation type="submission" date="2019-06" db="EMBL/GenBank/DDBJ databases">
        <title>Draft genome sequences of 15 bacterial species constituting the stable defined intestinal microbiota of the GM15 gnotobiotic mouse model.</title>
        <authorList>
            <person name="Elie C."/>
            <person name="Mathieu A."/>
            <person name="Saliou A."/>
            <person name="Darnaud M."/>
            <person name="Leulier F."/>
            <person name="Tamellini A."/>
        </authorList>
    </citation>
    <scope>NUCLEOTIDE SEQUENCE [LARGE SCALE GENOMIC DNA]</scope>
    <source>
        <strain evidence="1 2">JM4-15</strain>
    </source>
</reference>
<organism evidence="1 2">
    <name type="scientific">Anaerotruncus colihominis</name>
    <dbReference type="NCBI Taxonomy" id="169435"/>
    <lineage>
        <taxon>Bacteria</taxon>
        <taxon>Bacillati</taxon>
        <taxon>Bacillota</taxon>
        <taxon>Clostridia</taxon>
        <taxon>Eubacteriales</taxon>
        <taxon>Oscillospiraceae</taxon>
        <taxon>Anaerotruncus</taxon>
    </lineage>
</organism>
<dbReference type="AlphaFoldDB" id="A0A845T2W7"/>
<accession>A0A845T2W7</accession>
<sequence>MPKNFSRLCRKQWGRRCVYTGCAANRGAGVAFTQAAPRTEGQALRLYRLCRKQWGRRCVYTGCAANRGAGVAFTQAAPRTEGQALRLYRLCREPWEGRISIKRPRAGDGAAGGFFIDCGTQSIKNLFKVCDFYGFCWCSVVYKPLIIYNGGKTWKLFKSITKTGGMNTYY</sequence>
<protein>
    <submittedName>
        <fullName evidence="1">Uncharacterized protein</fullName>
    </submittedName>
</protein>